<organism evidence="2 3">
    <name type="scientific">Cimex lectularius</name>
    <name type="common">Bed bug</name>
    <name type="synonym">Acanthia lectularia</name>
    <dbReference type="NCBI Taxonomy" id="79782"/>
    <lineage>
        <taxon>Eukaryota</taxon>
        <taxon>Metazoa</taxon>
        <taxon>Ecdysozoa</taxon>
        <taxon>Arthropoda</taxon>
        <taxon>Hexapoda</taxon>
        <taxon>Insecta</taxon>
        <taxon>Pterygota</taxon>
        <taxon>Neoptera</taxon>
        <taxon>Paraneoptera</taxon>
        <taxon>Hemiptera</taxon>
        <taxon>Heteroptera</taxon>
        <taxon>Panheteroptera</taxon>
        <taxon>Cimicomorpha</taxon>
        <taxon>Cimicidae</taxon>
        <taxon>Cimex</taxon>
    </lineage>
</organism>
<dbReference type="AlphaFoldDB" id="A0A8I6SIS2"/>
<dbReference type="SUPFAM" id="SSF52087">
    <property type="entry name" value="CRAL/TRIO domain"/>
    <property type="match status" value="1"/>
</dbReference>
<protein>
    <recommendedName>
        <fullName evidence="1">CRAL-TRIO domain-containing protein</fullName>
    </recommendedName>
</protein>
<dbReference type="Proteomes" id="UP000494040">
    <property type="component" value="Unassembled WGS sequence"/>
</dbReference>
<dbReference type="KEGG" id="clec:112126895"/>
<dbReference type="Pfam" id="PF00650">
    <property type="entry name" value="CRAL_TRIO"/>
    <property type="match status" value="1"/>
</dbReference>
<name>A0A8I6SIS2_CIMLE</name>
<dbReference type="OMA" id="MYFTSKI"/>
<dbReference type="CDD" id="cd00170">
    <property type="entry name" value="SEC14"/>
    <property type="match status" value="1"/>
</dbReference>
<dbReference type="GeneID" id="112126895"/>
<dbReference type="InterPro" id="IPR036865">
    <property type="entry name" value="CRAL-TRIO_dom_sf"/>
</dbReference>
<dbReference type="RefSeq" id="XP_024082630.1">
    <property type="nucleotide sequence ID" value="XM_024226862.1"/>
</dbReference>
<dbReference type="Gene3D" id="3.40.525.10">
    <property type="entry name" value="CRAL-TRIO lipid binding domain"/>
    <property type="match status" value="1"/>
</dbReference>
<reference evidence="2" key="1">
    <citation type="submission" date="2022-01" db="UniProtKB">
        <authorList>
            <consortium name="EnsemblMetazoa"/>
        </authorList>
    </citation>
    <scope>IDENTIFICATION</scope>
</reference>
<dbReference type="EnsemblMetazoa" id="XM_024226862.1">
    <property type="protein sequence ID" value="XP_024082630.1"/>
    <property type="gene ID" value="LOC112126895"/>
</dbReference>
<evidence type="ECO:0000313" key="2">
    <source>
        <dbReference type="EnsemblMetazoa" id="XP_024082630.1"/>
    </source>
</evidence>
<feature type="domain" description="CRAL-TRIO" evidence="1">
    <location>
        <begin position="101"/>
        <end position="261"/>
    </location>
</feature>
<dbReference type="SUPFAM" id="SSF46938">
    <property type="entry name" value="CRAL/TRIO N-terminal domain"/>
    <property type="match status" value="1"/>
</dbReference>
<dbReference type="InterPro" id="IPR001251">
    <property type="entry name" value="CRAL-TRIO_dom"/>
</dbReference>
<evidence type="ECO:0000259" key="1">
    <source>
        <dbReference type="PROSITE" id="PS50191"/>
    </source>
</evidence>
<evidence type="ECO:0000313" key="3">
    <source>
        <dbReference type="Proteomes" id="UP000494040"/>
    </source>
</evidence>
<dbReference type="PRINTS" id="PR00180">
    <property type="entry name" value="CRETINALDHBP"/>
</dbReference>
<proteinExistence type="predicted"/>
<dbReference type="GO" id="GO:1902936">
    <property type="term" value="F:phosphatidylinositol bisphosphate binding"/>
    <property type="evidence" value="ECO:0007669"/>
    <property type="project" value="TreeGrafter"/>
</dbReference>
<sequence>MKQNLDMLNARGKSRIYKAYGMTPQGIAEDVESIKNWLFKQPHLPQIQRELLSIQVDEWLENYLICCKNSVERAKENLDMYFTSKIIVPEVFTHRDPLQEAFKTSCQVMAIGFVPTLTDEGRKVFFFSHRRNTAEDFDPVVMMKRISMILDILLLEGIDFLGIEIIVDCKNVCLSHLTRYNLNTTKKVQDVGLKAYPQRIHRIHMVNPTQGMEMGMALFKPILSKKINDRFLVHRDLKDLVGMLGDDCVPSDLGGQAPSIDEINARWEEKLIAYRDWFQCNDGIKSDESKRVGKCRYQSENTFGNQGSFRKIEVD</sequence>
<dbReference type="OrthoDB" id="6575879at2759"/>
<dbReference type="PANTHER" id="PTHR10174:SF216">
    <property type="entry name" value="CRAL-TRIO DOMAIN-CONTAINING PROTEIN-RELATED"/>
    <property type="match status" value="1"/>
</dbReference>
<accession>A0A8I6SIS2</accession>
<dbReference type="InterPro" id="IPR036273">
    <property type="entry name" value="CRAL/TRIO_N_dom_sf"/>
</dbReference>
<dbReference type="PANTHER" id="PTHR10174">
    <property type="entry name" value="ALPHA-TOCOPHEROL TRANSFER PROTEIN-RELATED"/>
    <property type="match status" value="1"/>
</dbReference>
<dbReference type="GO" id="GO:0016020">
    <property type="term" value="C:membrane"/>
    <property type="evidence" value="ECO:0007669"/>
    <property type="project" value="TreeGrafter"/>
</dbReference>
<dbReference type="SMART" id="SM00516">
    <property type="entry name" value="SEC14"/>
    <property type="match status" value="1"/>
</dbReference>
<keyword evidence="3" id="KW-1185">Reference proteome</keyword>
<dbReference type="PROSITE" id="PS50191">
    <property type="entry name" value="CRAL_TRIO"/>
    <property type="match status" value="1"/>
</dbReference>